<sequence>MQKRSEPHISLGAITGGDIAVKDSAPEQFPLRPMFKAFDGRSN</sequence>
<reference evidence="1 2" key="1">
    <citation type="submission" date="2023-08" db="EMBL/GenBank/DDBJ databases">
        <title>Genome sequencing of plant associated microbes to promote plant fitness in Sorghum bicolor and Oryza sativa.</title>
        <authorList>
            <person name="Coleman-Derr D."/>
        </authorList>
    </citation>
    <scope>NUCLEOTIDE SEQUENCE [LARGE SCALE GENOMIC DNA]</scope>
    <source>
        <strain evidence="1 2">SLBN-33</strain>
    </source>
</reference>
<dbReference type="AlphaFoldDB" id="A0ABD5CS93"/>
<protein>
    <submittedName>
        <fullName evidence="1">Uncharacterized protein</fullName>
    </submittedName>
</protein>
<evidence type="ECO:0000313" key="1">
    <source>
        <dbReference type="EMBL" id="MDR6208137.1"/>
    </source>
</evidence>
<evidence type="ECO:0000313" key="2">
    <source>
        <dbReference type="Proteomes" id="UP001245184"/>
    </source>
</evidence>
<comment type="caution">
    <text evidence="1">The sequence shown here is derived from an EMBL/GenBank/DDBJ whole genome shotgun (WGS) entry which is preliminary data.</text>
</comment>
<dbReference type="Proteomes" id="UP001245184">
    <property type="component" value="Unassembled WGS sequence"/>
</dbReference>
<dbReference type="RefSeq" id="WP_310035597.1">
    <property type="nucleotide sequence ID" value="NZ_JAVIZN010000003.1"/>
</dbReference>
<proteinExistence type="predicted"/>
<name>A0ABD5CS93_9BURK</name>
<dbReference type="EMBL" id="JAVIZN010000003">
    <property type="protein sequence ID" value="MDR6208137.1"/>
    <property type="molecule type" value="Genomic_DNA"/>
</dbReference>
<organism evidence="1 2">
    <name type="scientific">Paraburkholderia graminis</name>
    <dbReference type="NCBI Taxonomy" id="60548"/>
    <lineage>
        <taxon>Bacteria</taxon>
        <taxon>Pseudomonadati</taxon>
        <taxon>Pseudomonadota</taxon>
        <taxon>Betaproteobacteria</taxon>
        <taxon>Burkholderiales</taxon>
        <taxon>Burkholderiaceae</taxon>
        <taxon>Paraburkholderia</taxon>
    </lineage>
</organism>
<gene>
    <name evidence="1" type="ORF">QF025_006938</name>
</gene>
<accession>A0ABD5CS93</accession>